<feature type="region of interest" description="Disordered" evidence="4">
    <location>
        <begin position="221"/>
        <end position="275"/>
    </location>
</feature>
<dbReference type="EMBL" id="AP011115">
    <property type="protein sequence ID" value="BAH51151.1"/>
    <property type="molecule type" value="Genomic_DNA"/>
</dbReference>
<dbReference type="AlphaFoldDB" id="C1B5M5"/>
<dbReference type="Proteomes" id="UP000002212">
    <property type="component" value="Chromosome"/>
</dbReference>
<reference evidence="5 6" key="1">
    <citation type="submission" date="2009-03" db="EMBL/GenBank/DDBJ databases">
        <title>Comparison of the complete genome sequences of Rhodococcus erythropolis PR4 and Rhodococcus opacus B4.</title>
        <authorList>
            <person name="Takarada H."/>
            <person name="Sekine M."/>
            <person name="Hosoyama A."/>
            <person name="Yamada R."/>
            <person name="Fujisawa T."/>
            <person name="Omata S."/>
            <person name="Shimizu A."/>
            <person name="Tsukatani N."/>
            <person name="Tanikawa S."/>
            <person name="Fujita N."/>
            <person name="Harayama S."/>
        </authorList>
    </citation>
    <scope>NUCLEOTIDE SEQUENCE [LARGE SCALE GENOMIC DNA]</scope>
    <source>
        <strain evidence="5 6">B4</strain>
    </source>
</reference>
<dbReference type="PANTHER" id="PTHR46494">
    <property type="entry name" value="CORA FAMILY METAL ION TRANSPORTER (EUROFUNG)"/>
    <property type="match status" value="1"/>
</dbReference>
<evidence type="ECO:0000256" key="1">
    <source>
        <dbReference type="ARBA" id="ARBA00004651"/>
    </source>
</evidence>
<feature type="compositionally biased region" description="Basic and acidic residues" evidence="4">
    <location>
        <begin position="176"/>
        <end position="193"/>
    </location>
</feature>
<feature type="compositionally biased region" description="Polar residues" evidence="4">
    <location>
        <begin position="221"/>
        <end position="236"/>
    </location>
</feature>
<evidence type="ECO:0000313" key="5">
    <source>
        <dbReference type="EMBL" id="BAH51151.1"/>
    </source>
</evidence>
<keyword evidence="3" id="KW-1003">Cell membrane</keyword>
<dbReference type="GO" id="GO:0050897">
    <property type="term" value="F:cobalt ion binding"/>
    <property type="evidence" value="ECO:0007669"/>
    <property type="project" value="TreeGrafter"/>
</dbReference>
<keyword evidence="3" id="KW-0472">Membrane</keyword>
<evidence type="ECO:0000313" key="6">
    <source>
        <dbReference type="Proteomes" id="UP000002212"/>
    </source>
</evidence>
<dbReference type="Pfam" id="PF01544">
    <property type="entry name" value="CorA"/>
    <property type="match status" value="1"/>
</dbReference>
<keyword evidence="2" id="KW-0813">Transport</keyword>
<dbReference type="Gene3D" id="1.20.58.340">
    <property type="entry name" value="Magnesium transport protein CorA, transmembrane region"/>
    <property type="match status" value="1"/>
</dbReference>
<dbReference type="STRING" id="632772.ROP_29040"/>
<dbReference type="GO" id="GO:0015095">
    <property type="term" value="F:magnesium ion transmembrane transporter activity"/>
    <property type="evidence" value="ECO:0007669"/>
    <property type="project" value="TreeGrafter"/>
</dbReference>
<accession>C1B5M5</accession>
<dbReference type="GO" id="GO:0005886">
    <property type="term" value="C:plasma membrane"/>
    <property type="evidence" value="ECO:0007669"/>
    <property type="project" value="UniProtKB-SubCell"/>
</dbReference>
<organism evidence="5 6">
    <name type="scientific">Rhodococcus opacus (strain B4)</name>
    <dbReference type="NCBI Taxonomy" id="632772"/>
    <lineage>
        <taxon>Bacteria</taxon>
        <taxon>Bacillati</taxon>
        <taxon>Actinomycetota</taxon>
        <taxon>Actinomycetes</taxon>
        <taxon>Mycobacteriales</taxon>
        <taxon>Nocardiaceae</taxon>
        <taxon>Rhodococcus</taxon>
    </lineage>
</organism>
<comment type="subcellular location">
    <subcellularLocation>
        <location evidence="1">Cell membrane</location>
        <topology evidence="1">Multi-pass membrane protein</topology>
    </subcellularLocation>
</comment>
<evidence type="ECO:0000256" key="3">
    <source>
        <dbReference type="ARBA" id="ARBA00022475"/>
    </source>
</evidence>
<protein>
    <submittedName>
        <fullName evidence="5">Uncharacterized protein</fullName>
    </submittedName>
</protein>
<name>C1B5M5_RHOOB</name>
<gene>
    <name evidence="5" type="ordered locus">ROP_29040</name>
</gene>
<dbReference type="InterPro" id="IPR002523">
    <property type="entry name" value="MgTranspt_CorA/ZnTranspt_ZntB"/>
</dbReference>
<dbReference type="SUPFAM" id="SSF143865">
    <property type="entry name" value="CorA soluble domain-like"/>
    <property type="match status" value="1"/>
</dbReference>
<proteinExistence type="predicted"/>
<dbReference type="GO" id="GO:0015087">
    <property type="term" value="F:cobalt ion transmembrane transporter activity"/>
    <property type="evidence" value="ECO:0007669"/>
    <property type="project" value="TreeGrafter"/>
</dbReference>
<dbReference type="GO" id="GO:0000287">
    <property type="term" value="F:magnesium ion binding"/>
    <property type="evidence" value="ECO:0007669"/>
    <property type="project" value="TreeGrafter"/>
</dbReference>
<dbReference type="PANTHER" id="PTHR46494:SF1">
    <property type="entry name" value="CORA FAMILY METAL ION TRANSPORTER (EUROFUNG)"/>
    <property type="match status" value="1"/>
</dbReference>
<dbReference type="InterPro" id="IPR045861">
    <property type="entry name" value="CorA_cytoplasmic_dom"/>
</dbReference>
<evidence type="ECO:0000256" key="4">
    <source>
        <dbReference type="SAM" id="MobiDB-lite"/>
    </source>
</evidence>
<dbReference type="HOGENOM" id="CLU_1011494_0_0_11"/>
<feature type="region of interest" description="Disordered" evidence="4">
    <location>
        <begin position="172"/>
        <end position="193"/>
    </location>
</feature>
<dbReference type="KEGG" id="rop:ROP_29040"/>
<sequence length="275" mass="30774">MTIVDNAVYVDGRRTWIGLYRPDLVVTIRHAEFPDLSRVHHRLERSPHLLKLGPEAVLYAILDQFVDEYLPVAAGLENDLDEIEDQLLTGKEAVARRIYELSREVIAFQRATHPLVDILEALQRGSDKYNVDLELQRHLHDVLDHSLRLVEKADWFRAHLETALTVHATLVGQQQSEERDELRPHARTPLDRRLPACPGIDACHLGDPVPCLQAPALAVTEESTSSAGSPTVSRRINGSDAIDAPPSDAEQSCSSPKRRNSHHGLDTRSGRSARQ</sequence>
<dbReference type="PATRIC" id="fig|632772.20.peg.3033"/>
<evidence type="ECO:0000256" key="2">
    <source>
        <dbReference type="ARBA" id="ARBA00022448"/>
    </source>
</evidence>